<gene>
    <name evidence="3" type="ORF">ACFFIC_16730</name>
</gene>
<dbReference type="PANTHER" id="PTHR43752:SF2">
    <property type="entry name" value="BNR_ASP-BOX REPEAT FAMILY PROTEIN"/>
    <property type="match status" value="1"/>
</dbReference>
<sequence length="400" mass="43863">MARTASPPPDLSGDGTLAPAPGDAARTETFIPALCVQNHAANLTVLGNGDLACVWFGGTQEGVPDISVQFSRLAQGSGRWSVPDTLSDDPARSEQNPLLFPAPDGTLWLIWTAQISGNQDTAIVRCRRSGDHGHSWGPIETLFGPRPDGGTFMRQPVVVLENGDWLLPIWVCLTTPGRKWVGDEDYSAVKISSDQGRTWSEHAVPESKGCVHMSVLDMKDGSLVAFYRSRWADNIHVSHSTDLGRTWSAPEPTSLPNNNSSIQAVRLANGHIAMVFNESSAADATERRLSLYDDIEDGVEDATPEPMPVEGRRSTFWGVPRAPMTLAISEDGGRNWPHRRNLETGDGYCMTNNSREKINREFSYPTVTQSPDGALHIAYTYYRQAIKYVRVDERWTGASA</sequence>
<dbReference type="Pfam" id="PF13088">
    <property type="entry name" value="BNR_2"/>
    <property type="match status" value="1"/>
</dbReference>
<evidence type="ECO:0000313" key="3">
    <source>
        <dbReference type="EMBL" id="MFC0387181.1"/>
    </source>
</evidence>
<keyword evidence="4" id="KW-1185">Reference proteome</keyword>
<dbReference type="PANTHER" id="PTHR43752">
    <property type="entry name" value="BNR/ASP-BOX REPEAT FAMILY PROTEIN"/>
    <property type="match status" value="1"/>
</dbReference>
<dbReference type="Gene3D" id="2.120.10.10">
    <property type="match status" value="1"/>
</dbReference>
<dbReference type="CDD" id="cd15482">
    <property type="entry name" value="Sialidase_non-viral"/>
    <property type="match status" value="1"/>
</dbReference>
<evidence type="ECO:0000256" key="1">
    <source>
        <dbReference type="SAM" id="MobiDB-lite"/>
    </source>
</evidence>
<protein>
    <submittedName>
        <fullName evidence="3">Exo-alpha-sialidase</fullName>
    </submittedName>
</protein>
<dbReference type="Proteomes" id="UP001589789">
    <property type="component" value="Unassembled WGS sequence"/>
</dbReference>
<organism evidence="3 4">
    <name type="scientific">Muricoccus vinaceus</name>
    <dbReference type="NCBI Taxonomy" id="424704"/>
    <lineage>
        <taxon>Bacteria</taxon>
        <taxon>Pseudomonadati</taxon>
        <taxon>Pseudomonadota</taxon>
        <taxon>Alphaproteobacteria</taxon>
        <taxon>Acetobacterales</taxon>
        <taxon>Roseomonadaceae</taxon>
        <taxon>Muricoccus</taxon>
    </lineage>
</organism>
<name>A0ABV6IU82_9PROT</name>
<proteinExistence type="predicted"/>
<feature type="domain" description="Sialidase" evidence="2">
    <location>
        <begin position="49"/>
        <end position="377"/>
    </location>
</feature>
<evidence type="ECO:0000259" key="2">
    <source>
        <dbReference type="Pfam" id="PF13088"/>
    </source>
</evidence>
<reference evidence="3 4" key="1">
    <citation type="submission" date="2024-09" db="EMBL/GenBank/DDBJ databases">
        <authorList>
            <person name="Sun Q."/>
            <person name="Mori K."/>
        </authorList>
    </citation>
    <scope>NUCLEOTIDE SEQUENCE [LARGE SCALE GENOMIC DNA]</scope>
    <source>
        <strain evidence="3 4">CCM 7468</strain>
    </source>
</reference>
<comment type="caution">
    <text evidence="3">The sequence shown here is derived from an EMBL/GenBank/DDBJ whole genome shotgun (WGS) entry which is preliminary data.</text>
</comment>
<dbReference type="InterPro" id="IPR036278">
    <property type="entry name" value="Sialidase_sf"/>
</dbReference>
<evidence type="ECO:0000313" key="4">
    <source>
        <dbReference type="Proteomes" id="UP001589789"/>
    </source>
</evidence>
<dbReference type="EMBL" id="JBHLVZ010000051">
    <property type="protein sequence ID" value="MFC0387181.1"/>
    <property type="molecule type" value="Genomic_DNA"/>
</dbReference>
<dbReference type="RefSeq" id="WP_377052379.1">
    <property type="nucleotide sequence ID" value="NZ_JBHLVZ010000051.1"/>
</dbReference>
<dbReference type="SUPFAM" id="SSF50939">
    <property type="entry name" value="Sialidases"/>
    <property type="match status" value="1"/>
</dbReference>
<dbReference type="InterPro" id="IPR011040">
    <property type="entry name" value="Sialidase"/>
</dbReference>
<accession>A0ABV6IU82</accession>
<feature type="region of interest" description="Disordered" evidence="1">
    <location>
        <begin position="1"/>
        <end position="23"/>
    </location>
</feature>
<feature type="compositionally biased region" description="Pro residues" evidence="1">
    <location>
        <begin position="1"/>
        <end position="10"/>
    </location>
</feature>